<dbReference type="EMBL" id="QLNQ01000021">
    <property type="protein sequence ID" value="RCK65232.1"/>
    <property type="molecule type" value="Genomic_DNA"/>
</dbReference>
<protein>
    <submittedName>
        <fullName evidence="2">Mitochondrial intermembrane space cysteine motif-containing protein MIX14</fullName>
    </submittedName>
</protein>
<dbReference type="GO" id="GO:0045333">
    <property type="term" value="P:cellular respiration"/>
    <property type="evidence" value="ECO:0007669"/>
    <property type="project" value="TreeGrafter"/>
</dbReference>
<dbReference type="PANTHER" id="PTHR47106:SF1">
    <property type="entry name" value="COILED-COIL-HELIX-COILED-COIL-HELIX DOMAIN-CONTAINING PROTEIN 5"/>
    <property type="match status" value="1"/>
</dbReference>
<feature type="domain" description="IMS import disulfide relay-system CHCH-CHCH-like Cx9C" evidence="1">
    <location>
        <begin position="14"/>
        <end position="57"/>
    </location>
</feature>
<dbReference type="InterPro" id="IPR016611">
    <property type="entry name" value="Mix14"/>
</dbReference>
<dbReference type="OrthoDB" id="276296at2759"/>
<accession>A0A367YJS5</accession>
<dbReference type="InterPro" id="IPR031731">
    <property type="entry name" value="CX9C"/>
</dbReference>
<name>A0A367YJS5_9ASCO</name>
<gene>
    <name evidence="2" type="primary">MIX14</name>
    <name evidence="2" type="ORF">Cantr_00901</name>
</gene>
<comment type="caution">
    <text evidence="2">The sequence shown here is derived from an EMBL/GenBank/DDBJ whole genome shotgun (WGS) entry which is preliminary data.</text>
</comment>
<dbReference type="STRING" id="5486.A0A367YJS5"/>
<dbReference type="PANTHER" id="PTHR47106">
    <property type="entry name" value="COILED-COIL-HELIX-COILED-COIL-HELIX DOMAIN-CONTAINING PROTEIN 5"/>
    <property type="match status" value="1"/>
</dbReference>
<keyword evidence="3" id="KW-1185">Reference proteome</keyword>
<dbReference type="GO" id="GO:0005758">
    <property type="term" value="C:mitochondrial intermembrane space"/>
    <property type="evidence" value="ECO:0007669"/>
    <property type="project" value="TreeGrafter"/>
</dbReference>
<dbReference type="InterPro" id="IPR052848">
    <property type="entry name" value="CHCH_domain-containing_protein"/>
</dbReference>
<dbReference type="Gene3D" id="1.10.287.2900">
    <property type="match status" value="2"/>
</dbReference>
<dbReference type="Pfam" id="PF16860">
    <property type="entry name" value="CX9C"/>
    <property type="match status" value="1"/>
</dbReference>
<evidence type="ECO:0000313" key="3">
    <source>
        <dbReference type="Proteomes" id="UP000253472"/>
    </source>
</evidence>
<proteinExistence type="predicted"/>
<organism evidence="2 3">
    <name type="scientific">Candida viswanathii</name>
    <dbReference type="NCBI Taxonomy" id="5486"/>
    <lineage>
        <taxon>Eukaryota</taxon>
        <taxon>Fungi</taxon>
        <taxon>Dikarya</taxon>
        <taxon>Ascomycota</taxon>
        <taxon>Saccharomycotina</taxon>
        <taxon>Pichiomycetes</taxon>
        <taxon>Debaryomycetaceae</taxon>
        <taxon>Candida/Lodderomyces clade</taxon>
        <taxon>Candida</taxon>
    </lineage>
</organism>
<dbReference type="Proteomes" id="UP000253472">
    <property type="component" value="Unassembled WGS sequence"/>
</dbReference>
<dbReference type="PIRSF" id="PIRSF013232">
    <property type="entry name" value="UCP013232"/>
    <property type="match status" value="1"/>
</dbReference>
<reference evidence="2 3" key="1">
    <citation type="submission" date="2018-06" db="EMBL/GenBank/DDBJ databases">
        <title>Whole genome sequencing of Candida tropicalis (genome annotated by CSBL at Korea University).</title>
        <authorList>
            <person name="Ahn J."/>
        </authorList>
    </citation>
    <scope>NUCLEOTIDE SEQUENCE [LARGE SCALE GENOMIC DNA]</scope>
    <source>
        <strain evidence="2 3">ATCC 20962</strain>
    </source>
</reference>
<evidence type="ECO:0000259" key="1">
    <source>
        <dbReference type="Pfam" id="PF16860"/>
    </source>
</evidence>
<evidence type="ECO:0000313" key="2">
    <source>
        <dbReference type="EMBL" id="RCK65232.1"/>
    </source>
</evidence>
<sequence>MDQVKPGYLDQFLLEDIARHCPHQFLSFHQCMSQETPDPNFCAQQQANLSKCIKTSVPSFQRIQTQCAGKMQAYDACLKMNKGKTERCTGELKGLRECAFGTIDS</sequence>
<dbReference type="AlphaFoldDB" id="A0A367YJS5"/>